<evidence type="ECO:0000256" key="5">
    <source>
        <dbReference type="ARBA" id="ARBA00022989"/>
    </source>
</evidence>
<dbReference type="EMBL" id="LT629750">
    <property type="protein sequence ID" value="SDS21220.1"/>
    <property type="molecule type" value="Genomic_DNA"/>
</dbReference>
<evidence type="ECO:0000256" key="3">
    <source>
        <dbReference type="ARBA" id="ARBA00022692"/>
    </source>
</evidence>
<sequence length="188" mass="20712">MALITVRPTAADIAIANSIASRTNPPTEEIAGILTWGADEHVLCALTAVWWLYTRNQSRLKRRNADHVLLTTLVASALPHLFKTIFDQERPDRLTVRGHWRGVPFSGKQYDAFPSGHAVHVGALASAASRLPRQQRDAVWLVGAGLVATRILLLAHWTSDVLVGLAIGAATERFLRRFTGYGRDSDRN</sequence>
<dbReference type="GO" id="GO:0005886">
    <property type="term" value="C:plasma membrane"/>
    <property type="evidence" value="ECO:0007669"/>
    <property type="project" value="UniProtKB-SubCell"/>
</dbReference>
<keyword evidence="5" id="KW-1133">Transmembrane helix</keyword>
<name>A0A1H1QCR6_9BRAD</name>
<reference evidence="9" key="1">
    <citation type="submission" date="2016-10" db="EMBL/GenBank/DDBJ databases">
        <authorList>
            <person name="Varghese N."/>
            <person name="Submissions S."/>
        </authorList>
    </citation>
    <scope>NUCLEOTIDE SEQUENCE [LARGE SCALE GENOMIC DNA]</scope>
    <source>
        <strain evidence="9">GAS369</strain>
    </source>
</reference>
<dbReference type="Gene3D" id="1.20.144.10">
    <property type="entry name" value="Phosphatidic acid phosphatase type 2/haloperoxidase"/>
    <property type="match status" value="1"/>
</dbReference>
<dbReference type="PANTHER" id="PTHR14969:SF62">
    <property type="entry name" value="DECAPRENYLPHOSPHORYL-5-PHOSPHORIBOSE PHOSPHATASE RV3807C-RELATED"/>
    <property type="match status" value="1"/>
</dbReference>
<evidence type="ECO:0000256" key="4">
    <source>
        <dbReference type="ARBA" id="ARBA00022801"/>
    </source>
</evidence>
<dbReference type="SMART" id="SM00014">
    <property type="entry name" value="acidPPc"/>
    <property type="match status" value="1"/>
</dbReference>
<gene>
    <name evidence="8" type="ORF">SAMN05444158_1356</name>
</gene>
<evidence type="ECO:0000256" key="1">
    <source>
        <dbReference type="ARBA" id="ARBA00004651"/>
    </source>
</evidence>
<dbReference type="Proteomes" id="UP000243904">
    <property type="component" value="Chromosome I"/>
</dbReference>
<evidence type="ECO:0000313" key="8">
    <source>
        <dbReference type="EMBL" id="SDS21220.1"/>
    </source>
</evidence>
<keyword evidence="3" id="KW-0812">Transmembrane</keyword>
<accession>A0A1H1QCR6</accession>
<dbReference type="RefSeq" id="WP_146686697.1">
    <property type="nucleotide sequence ID" value="NZ_LT629750.1"/>
</dbReference>
<dbReference type="AlphaFoldDB" id="A0A1H1QCR6"/>
<dbReference type="GO" id="GO:0016787">
    <property type="term" value="F:hydrolase activity"/>
    <property type="evidence" value="ECO:0007669"/>
    <property type="project" value="UniProtKB-KW"/>
</dbReference>
<keyword evidence="6" id="KW-0472">Membrane</keyword>
<organism evidence="8 9">
    <name type="scientific">Bradyrhizobium canariense</name>
    <dbReference type="NCBI Taxonomy" id="255045"/>
    <lineage>
        <taxon>Bacteria</taxon>
        <taxon>Pseudomonadati</taxon>
        <taxon>Pseudomonadota</taxon>
        <taxon>Alphaproteobacteria</taxon>
        <taxon>Hyphomicrobiales</taxon>
        <taxon>Nitrobacteraceae</taxon>
        <taxon>Bradyrhizobium</taxon>
    </lineage>
</organism>
<dbReference type="InterPro" id="IPR000326">
    <property type="entry name" value="PAP2/HPO"/>
</dbReference>
<dbReference type="SUPFAM" id="SSF48317">
    <property type="entry name" value="Acid phosphatase/Vanadium-dependent haloperoxidase"/>
    <property type="match status" value="1"/>
</dbReference>
<evidence type="ECO:0000256" key="2">
    <source>
        <dbReference type="ARBA" id="ARBA00022475"/>
    </source>
</evidence>
<dbReference type="PANTHER" id="PTHR14969">
    <property type="entry name" value="SPHINGOSINE-1-PHOSPHATE PHOSPHOHYDROLASE"/>
    <property type="match status" value="1"/>
</dbReference>
<dbReference type="Pfam" id="PF01569">
    <property type="entry name" value="PAP2"/>
    <property type="match status" value="1"/>
</dbReference>
<proteinExistence type="predicted"/>
<evidence type="ECO:0000256" key="6">
    <source>
        <dbReference type="ARBA" id="ARBA00023136"/>
    </source>
</evidence>
<comment type="subcellular location">
    <subcellularLocation>
        <location evidence="1">Cell membrane</location>
        <topology evidence="1">Multi-pass membrane protein</topology>
    </subcellularLocation>
</comment>
<evidence type="ECO:0000259" key="7">
    <source>
        <dbReference type="SMART" id="SM00014"/>
    </source>
</evidence>
<dbReference type="InterPro" id="IPR036938">
    <property type="entry name" value="PAP2/HPO_sf"/>
</dbReference>
<keyword evidence="9" id="KW-1185">Reference proteome</keyword>
<keyword evidence="4" id="KW-0378">Hydrolase</keyword>
<evidence type="ECO:0000313" key="9">
    <source>
        <dbReference type="Proteomes" id="UP000243904"/>
    </source>
</evidence>
<keyword evidence="2" id="KW-1003">Cell membrane</keyword>
<protein>
    <submittedName>
        <fullName evidence="8">Undecaprenyl-diphosphatase</fullName>
    </submittedName>
</protein>
<feature type="domain" description="Phosphatidic acid phosphatase type 2/haloperoxidase" evidence="7">
    <location>
        <begin position="64"/>
        <end position="176"/>
    </location>
</feature>